<dbReference type="PANTHER" id="PTHR33337">
    <property type="entry name" value="GFA DOMAIN-CONTAINING PROTEIN"/>
    <property type="match status" value="1"/>
</dbReference>
<proteinExistence type="inferred from homology"/>
<dbReference type="Pfam" id="PF04828">
    <property type="entry name" value="GFA"/>
    <property type="match status" value="1"/>
</dbReference>
<dbReference type="PROSITE" id="PS51891">
    <property type="entry name" value="CENP_V_GFA"/>
    <property type="match status" value="1"/>
</dbReference>
<gene>
    <name evidence="6" type="ORF">NGM99_20180</name>
</gene>
<evidence type="ECO:0000313" key="6">
    <source>
        <dbReference type="EMBL" id="MCO6052109.1"/>
    </source>
</evidence>
<accession>A0ABT1CBA9</accession>
<dbReference type="InterPro" id="IPR011057">
    <property type="entry name" value="Mss4-like_sf"/>
</dbReference>
<evidence type="ECO:0000259" key="5">
    <source>
        <dbReference type="PROSITE" id="PS51891"/>
    </source>
</evidence>
<keyword evidence="2" id="KW-0479">Metal-binding</keyword>
<dbReference type="PANTHER" id="PTHR33337:SF40">
    <property type="entry name" value="CENP-V_GFA DOMAIN-CONTAINING PROTEIN-RELATED"/>
    <property type="match status" value="1"/>
</dbReference>
<keyword evidence="4" id="KW-0456">Lyase</keyword>
<protein>
    <submittedName>
        <fullName evidence="6">GFA family protein</fullName>
    </submittedName>
</protein>
<sequence length="140" mass="15606">MTDPNQDSDHEFRTGSCICGSVKFETRGHLRNVIFCHCQQCRKQSGHYYAATSVEDARLYVTGEEHITWYAASAAAKRGFCRVCGSALFWKREASEVTSIMAGLFDSPTGLKGGYHIFTNEKGDYYTVADGLPCFSYSDD</sequence>
<reference evidence="6 7" key="1">
    <citation type="submission" date="2022-06" db="EMBL/GenBank/DDBJ databases">
        <title>Mesorhizobium sp. strain RP14 Genome sequencing and assembly.</title>
        <authorList>
            <person name="Kim I."/>
        </authorList>
    </citation>
    <scope>NUCLEOTIDE SEQUENCE [LARGE SCALE GENOMIC DNA]</scope>
    <source>
        <strain evidence="7">RP14(2022)</strain>
    </source>
</reference>
<dbReference type="EMBL" id="JAMXQS010000010">
    <property type="protein sequence ID" value="MCO6052109.1"/>
    <property type="molecule type" value="Genomic_DNA"/>
</dbReference>
<dbReference type="SUPFAM" id="SSF51316">
    <property type="entry name" value="Mss4-like"/>
    <property type="match status" value="1"/>
</dbReference>
<feature type="domain" description="CENP-V/GFA" evidence="5">
    <location>
        <begin position="13"/>
        <end position="127"/>
    </location>
</feature>
<evidence type="ECO:0000256" key="2">
    <source>
        <dbReference type="ARBA" id="ARBA00022723"/>
    </source>
</evidence>
<organism evidence="6 7">
    <name type="scientific">Mesorhizobium liriopis</name>
    <dbReference type="NCBI Taxonomy" id="2953882"/>
    <lineage>
        <taxon>Bacteria</taxon>
        <taxon>Pseudomonadati</taxon>
        <taxon>Pseudomonadota</taxon>
        <taxon>Alphaproteobacteria</taxon>
        <taxon>Hyphomicrobiales</taxon>
        <taxon>Phyllobacteriaceae</taxon>
        <taxon>Mesorhizobium</taxon>
    </lineage>
</organism>
<dbReference type="Proteomes" id="UP001205906">
    <property type="component" value="Unassembled WGS sequence"/>
</dbReference>
<name>A0ABT1CBA9_9HYPH</name>
<dbReference type="Gene3D" id="3.90.1590.10">
    <property type="entry name" value="glutathione-dependent formaldehyde- activating enzyme (gfa)"/>
    <property type="match status" value="1"/>
</dbReference>
<evidence type="ECO:0000313" key="7">
    <source>
        <dbReference type="Proteomes" id="UP001205906"/>
    </source>
</evidence>
<comment type="caution">
    <text evidence="6">The sequence shown here is derived from an EMBL/GenBank/DDBJ whole genome shotgun (WGS) entry which is preliminary data.</text>
</comment>
<dbReference type="InterPro" id="IPR006913">
    <property type="entry name" value="CENP-V/GFA"/>
</dbReference>
<evidence type="ECO:0000256" key="1">
    <source>
        <dbReference type="ARBA" id="ARBA00005495"/>
    </source>
</evidence>
<keyword evidence="3" id="KW-0862">Zinc</keyword>
<comment type="similarity">
    <text evidence="1">Belongs to the Gfa family.</text>
</comment>
<evidence type="ECO:0000256" key="3">
    <source>
        <dbReference type="ARBA" id="ARBA00022833"/>
    </source>
</evidence>
<keyword evidence="7" id="KW-1185">Reference proteome</keyword>
<dbReference type="RefSeq" id="WP_252822312.1">
    <property type="nucleotide sequence ID" value="NZ_JAMXQS010000010.1"/>
</dbReference>
<evidence type="ECO:0000256" key="4">
    <source>
        <dbReference type="ARBA" id="ARBA00023239"/>
    </source>
</evidence>